<dbReference type="Pfam" id="PF03091">
    <property type="entry name" value="CutA1"/>
    <property type="match status" value="1"/>
</dbReference>
<evidence type="ECO:0000256" key="2">
    <source>
        <dbReference type="SAM" id="SignalP"/>
    </source>
</evidence>
<dbReference type="EMBL" id="GEZM01103013">
    <property type="protein sequence ID" value="JAV51620.1"/>
    <property type="molecule type" value="Transcribed_RNA"/>
</dbReference>
<name>A0A1Y1JUZ7_PHOPY</name>
<protein>
    <submittedName>
        <fullName evidence="3">Uncharacterized protein</fullName>
    </submittedName>
</protein>
<proteinExistence type="inferred from homology"/>
<feature type="signal peptide" evidence="2">
    <location>
        <begin position="1"/>
        <end position="18"/>
    </location>
</feature>
<dbReference type="InterPro" id="IPR015867">
    <property type="entry name" value="N-reg_PII/ATP_PRibTrfase_C"/>
</dbReference>
<dbReference type="InterPro" id="IPR004323">
    <property type="entry name" value="Ion_tolerance_CutA"/>
</dbReference>
<dbReference type="GO" id="GO:0010038">
    <property type="term" value="P:response to metal ion"/>
    <property type="evidence" value="ECO:0007669"/>
    <property type="project" value="InterPro"/>
</dbReference>
<dbReference type="PANTHER" id="PTHR23419:SF8">
    <property type="entry name" value="FI09726P"/>
    <property type="match status" value="1"/>
</dbReference>
<comment type="similarity">
    <text evidence="1">Belongs to the CutA family.</text>
</comment>
<evidence type="ECO:0000256" key="1">
    <source>
        <dbReference type="ARBA" id="ARBA00010169"/>
    </source>
</evidence>
<dbReference type="Gene3D" id="3.30.70.120">
    <property type="match status" value="1"/>
</dbReference>
<dbReference type="SUPFAM" id="SSF54913">
    <property type="entry name" value="GlnB-like"/>
    <property type="match status" value="1"/>
</dbReference>
<reference evidence="3" key="1">
    <citation type="journal article" date="2016" name="Sci. Rep.">
        <title>Molecular characterization of firefly nuptial gifts: a multi-omics approach sheds light on postcopulatory sexual selection.</title>
        <authorList>
            <person name="Al-Wathiqui N."/>
            <person name="Fallon T.R."/>
            <person name="South A."/>
            <person name="Weng J.K."/>
            <person name="Lewis S.M."/>
        </authorList>
    </citation>
    <scope>NUCLEOTIDE SEQUENCE</scope>
</reference>
<feature type="chain" id="PRO_5013231393" evidence="2">
    <location>
        <begin position="19"/>
        <end position="149"/>
    </location>
</feature>
<organism evidence="3">
    <name type="scientific">Photinus pyralis</name>
    <name type="common">Common eastern firefly</name>
    <name type="synonym">Lampyris pyralis</name>
    <dbReference type="NCBI Taxonomy" id="7054"/>
    <lineage>
        <taxon>Eukaryota</taxon>
        <taxon>Metazoa</taxon>
        <taxon>Ecdysozoa</taxon>
        <taxon>Arthropoda</taxon>
        <taxon>Hexapoda</taxon>
        <taxon>Insecta</taxon>
        <taxon>Pterygota</taxon>
        <taxon>Neoptera</taxon>
        <taxon>Endopterygota</taxon>
        <taxon>Coleoptera</taxon>
        <taxon>Polyphaga</taxon>
        <taxon>Elateriformia</taxon>
        <taxon>Elateroidea</taxon>
        <taxon>Lampyridae</taxon>
        <taxon>Lampyrinae</taxon>
        <taxon>Photinus</taxon>
    </lineage>
</organism>
<dbReference type="GO" id="GO:0005507">
    <property type="term" value="F:copper ion binding"/>
    <property type="evidence" value="ECO:0007669"/>
    <property type="project" value="TreeGrafter"/>
</dbReference>
<keyword evidence="2" id="KW-0732">Signal</keyword>
<sequence>MILNKTLLFSSLLLGVLRRNSIVAREMSGECAANNTSYVPGTHSIAYITIDTEDKAKQLAHNIVTNKLAACVNIIPKILSVYEWEGKINEDPEVLMMVKTRTSQIDALTTYVKANHPYTVCEVISIPISNGNDAYLKWISETVPLPKCK</sequence>
<evidence type="ECO:0000313" key="3">
    <source>
        <dbReference type="EMBL" id="JAV51620.1"/>
    </source>
</evidence>
<dbReference type="PANTHER" id="PTHR23419">
    <property type="entry name" value="DIVALENT CATION TOLERANCE CUTA-RELATED"/>
    <property type="match status" value="1"/>
</dbReference>
<accession>A0A1Y1JUZ7</accession>
<dbReference type="AlphaFoldDB" id="A0A1Y1JUZ7"/>
<dbReference type="InterPro" id="IPR011322">
    <property type="entry name" value="N-reg_PII-like_a/b"/>
</dbReference>